<evidence type="ECO:0000256" key="7">
    <source>
        <dbReference type="ARBA" id="ARBA00022989"/>
    </source>
</evidence>
<evidence type="ECO:0000313" key="16">
    <source>
        <dbReference type="EMBL" id="OUQ77195.1"/>
    </source>
</evidence>
<dbReference type="InterPro" id="IPR023060">
    <property type="entry name" value="YidC/YidC1/YidC2_Firmicutes"/>
</dbReference>
<evidence type="ECO:0000256" key="12">
    <source>
        <dbReference type="HAMAP-Rule" id="MF_01811"/>
    </source>
</evidence>
<evidence type="ECO:0000256" key="3">
    <source>
        <dbReference type="ARBA" id="ARBA00022475"/>
    </source>
</evidence>
<dbReference type="Proteomes" id="UP000195859">
    <property type="component" value="Unassembled WGS sequence"/>
</dbReference>
<dbReference type="EMBL" id="NFLS01000017">
    <property type="protein sequence ID" value="OUQ55711.1"/>
    <property type="molecule type" value="Genomic_DNA"/>
</dbReference>
<feature type="domain" description="Membrane insertase YidC/Oxa/ALB C-terminal" evidence="14">
    <location>
        <begin position="79"/>
        <end position="263"/>
    </location>
</feature>
<comment type="caution">
    <text evidence="16">The sequence shown here is derived from an EMBL/GenBank/DDBJ whole genome shotgun (WGS) entry which is preliminary data.</text>
</comment>
<dbReference type="InterPro" id="IPR001708">
    <property type="entry name" value="YidC/ALB3/OXA1/COX18"/>
</dbReference>
<protein>
    <recommendedName>
        <fullName evidence="12">Membrane protein insertase YidC</fullName>
    </recommendedName>
    <alternativeName>
        <fullName evidence="12">Foldase YidC</fullName>
    </alternativeName>
    <alternativeName>
        <fullName evidence="12">Membrane integrase YidC</fullName>
    </alternativeName>
    <alternativeName>
        <fullName evidence="12">Membrane protein YidC</fullName>
    </alternativeName>
</protein>
<feature type="region of interest" description="Disordered" evidence="13">
    <location>
        <begin position="271"/>
        <end position="298"/>
    </location>
</feature>
<gene>
    <name evidence="12" type="primary">yidC</name>
    <name evidence="16" type="ORF">B5E44_03360</name>
    <name evidence="15" type="ORF">B5E59_06910</name>
</gene>
<keyword evidence="7 12" id="KW-1133">Transmembrane helix</keyword>
<dbReference type="GeneID" id="78203181"/>
<keyword evidence="11" id="KW-0449">Lipoprotein</keyword>
<dbReference type="EMBL" id="NFLZ01000005">
    <property type="protein sequence ID" value="OUQ77195.1"/>
    <property type="molecule type" value="Genomic_DNA"/>
</dbReference>
<keyword evidence="5 12" id="KW-0732">Signal</keyword>
<dbReference type="GO" id="GO:0015031">
    <property type="term" value="P:protein transport"/>
    <property type="evidence" value="ECO:0007669"/>
    <property type="project" value="UniProtKB-KW"/>
</dbReference>
<evidence type="ECO:0000256" key="4">
    <source>
        <dbReference type="ARBA" id="ARBA00022692"/>
    </source>
</evidence>
<feature type="compositionally biased region" description="Basic residues" evidence="13">
    <location>
        <begin position="282"/>
        <end position="298"/>
    </location>
</feature>
<dbReference type="PANTHER" id="PTHR12428">
    <property type="entry name" value="OXA1"/>
    <property type="match status" value="1"/>
</dbReference>
<keyword evidence="2 12" id="KW-0813">Transport</keyword>
<dbReference type="PANTHER" id="PTHR12428:SF65">
    <property type="entry name" value="CYTOCHROME C OXIDASE ASSEMBLY PROTEIN COX18, MITOCHONDRIAL"/>
    <property type="match status" value="1"/>
</dbReference>
<dbReference type="GO" id="GO:0005886">
    <property type="term" value="C:plasma membrane"/>
    <property type="evidence" value="ECO:0007669"/>
    <property type="project" value="UniProtKB-SubCell"/>
</dbReference>
<comment type="subcellular location">
    <subcellularLocation>
        <location evidence="1 12">Cell membrane</location>
        <topology evidence="1 12">Multi-pass membrane protein</topology>
    </subcellularLocation>
</comment>
<evidence type="ECO:0000256" key="6">
    <source>
        <dbReference type="ARBA" id="ARBA00022927"/>
    </source>
</evidence>
<evidence type="ECO:0000313" key="15">
    <source>
        <dbReference type="EMBL" id="OUQ55711.1"/>
    </source>
</evidence>
<evidence type="ECO:0000256" key="8">
    <source>
        <dbReference type="ARBA" id="ARBA00023136"/>
    </source>
</evidence>
<proteinExistence type="inferred from homology"/>
<comment type="function">
    <text evidence="12">Required for the insertion and/or proper folding and/or complex formation of integral membrane proteins into the membrane. Involved in integration of membrane proteins that insert both dependently and independently of the Sec translocase complex, as well as at least some lipoproteins.</text>
</comment>
<keyword evidence="8 12" id="KW-0472">Membrane</keyword>
<feature type="transmembrane region" description="Helical" evidence="12">
    <location>
        <begin position="191"/>
        <end position="212"/>
    </location>
</feature>
<keyword evidence="3 12" id="KW-1003">Cell membrane</keyword>
<dbReference type="GO" id="GO:0032977">
    <property type="term" value="F:membrane insertase activity"/>
    <property type="evidence" value="ECO:0007669"/>
    <property type="project" value="InterPro"/>
</dbReference>
<evidence type="ECO:0000256" key="11">
    <source>
        <dbReference type="ARBA" id="ARBA00023288"/>
    </source>
</evidence>
<keyword evidence="4 12" id="KW-0812">Transmembrane</keyword>
<evidence type="ECO:0000256" key="5">
    <source>
        <dbReference type="ARBA" id="ARBA00022729"/>
    </source>
</evidence>
<keyword evidence="10 12" id="KW-0143">Chaperone</keyword>
<keyword evidence="18" id="KW-1185">Reference proteome</keyword>
<comment type="similarity">
    <text evidence="12">Belongs to the OXA1/ALB3/YidC family. Type 2 subfamily.</text>
</comment>
<reference evidence="16" key="2">
    <citation type="journal article" date="2018" name="BMC Genomics">
        <title>Whole genome sequencing and function prediction of 133 gut anaerobes isolated from chicken caecum in pure cultures.</title>
        <authorList>
            <person name="Medvecky M."/>
            <person name="Cejkova D."/>
            <person name="Polansky O."/>
            <person name="Karasova D."/>
            <person name="Kubasova T."/>
            <person name="Cizek A."/>
            <person name="Rychlik I."/>
        </authorList>
    </citation>
    <scope>NUCLEOTIDE SEQUENCE</scope>
    <source>
        <strain evidence="16">An101</strain>
        <strain evidence="15">An115</strain>
    </source>
</reference>
<dbReference type="InterPro" id="IPR047196">
    <property type="entry name" value="YidC_ALB_C"/>
</dbReference>
<feature type="compositionally biased region" description="Basic and acidic residues" evidence="13">
    <location>
        <begin position="271"/>
        <end position="281"/>
    </location>
</feature>
<keyword evidence="6 12" id="KW-0653">Protein transport</keyword>
<dbReference type="HAMAP" id="MF_01811">
    <property type="entry name" value="YidC_type2"/>
    <property type="match status" value="1"/>
</dbReference>
<keyword evidence="9" id="KW-0564">Palmitate</keyword>
<dbReference type="AlphaFoldDB" id="A0A1Y4W726"/>
<dbReference type="Proteomes" id="UP000196293">
    <property type="component" value="Unassembled WGS sequence"/>
</dbReference>
<dbReference type="InterPro" id="IPR028055">
    <property type="entry name" value="YidC/Oxa/ALB_C"/>
</dbReference>
<feature type="transmembrane region" description="Helical" evidence="12">
    <location>
        <begin position="148"/>
        <end position="170"/>
    </location>
</feature>
<dbReference type="RefSeq" id="WP_162606876.1">
    <property type="nucleotide sequence ID" value="NZ_NFKZ01000011.1"/>
</dbReference>
<evidence type="ECO:0000256" key="1">
    <source>
        <dbReference type="ARBA" id="ARBA00004651"/>
    </source>
</evidence>
<dbReference type="CDD" id="cd20070">
    <property type="entry name" value="5TM_YidC_Alb3"/>
    <property type="match status" value="1"/>
</dbReference>
<evidence type="ECO:0000256" key="2">
    <source>
        <dbReference type="ARBA" id="ARBA00022448"/>
    </source>
</evidence>
<evidence type="ECO:0000256" key="9">
    <source>
        <dbReference type="ARBA" id="ARBA00023139"/>
    </source>
</evidence>
<evidence type="ECO:0000259" key="14">
    <source>
        <dbReference type="Pfam" id="PF02096"/>
    </source>
</evidence>
<feature type="transmembrane region" description="Helical" evidence="12">
    <location>
        <begin position="59"/>
        <end position="76"/>
    </location>
</feature>
<evidence type="ECO:0000313" key="17">
    <source>
        <dbReference type="Proteomes" id="UP000195859"/>
    </source>
</evidence>
<evidence type="ECO:0000313" key="18">
    <source>
        <dbReference type="Proteomes" id="UP000196293"/>
    </source>
</evidence>
<dbReference type="GO" id="GO:0051205">
    <property type="term" value="P:protein insertion into membrane"/>
    <property type="evidence" value="ECO:0007669"/>
    <property type="project" value="TreeGrafter"/>
</dbReference>
<dbReference type="NCBIfam" id="TIGR03592">
    <property type="entry name" value="yidC_oxa1_cterm"/>
    <property type="match status" value="1"/>
</dbReference>
<accession>A0A1Y4W726</accession>
<feature type="transmembrane region" description="Helical" evidence="12">
    <location>
        <begin position="224"/>
        <end position="250"/>
    </location>
</feature>
<evidence type="ECO:0000256" key="13">
    <source>
        <dbReference type="SAM" id="MobiDB-lite"/>
    </source>
</evidence>
<reference evidence="17 18" key="1">
    <citation type="submission" date="2017-04" db="EMBL/GenBank/DDBJ databases">
        <title>Function of individual gut microbiota members based on whole genome sequencing of pure cultures obtained from chicken caecum.</title>
        <authorList>
            <person name="Medvecky M."/>
            <person name="Cejkova D."/>
            <person name="Polansky O."/>
            <person name="Karasova D."/>
            <person name="Kubasova T."/>
            <person name="Cizek A."/>
            <person name="Rychlik I."/>
        </authorList>
    </citation>
    <scope>NUCLEOTIDE SEQUENCE [LARGE SCALE GENOMIC DNA]</scope>
    <source>
        <strain evidence="17">An101</strain>
        <strain evidence="18">An115</strain>
    </source>
</reference>
<evidence type="ECO:0000256" key="10">
    <source>
        <dbReference type="ARBA" id="ARBA00023186"/>
    </source>
</evidence>
<dbReference type="Pfam" id="PF02096">
    <property type="entry name" value="60KD_IMP"/>
    <property type="match status" value="1"/>
</dbReference>
<name>A0A1Y4W726_9LACO</name>
<feature type="transmembrane region" description="Helical" evidence="12">
    <location>
        <begin position="83"/>
        <end position="102"/>
    </location>
</feature>
<sequence>MKLRKIRLKDILTKRNVKRLIAVLALITLAVVLTGCATQGANGHVAPVSHNSGNWWDRWIVYYMSAFILWLAKLMGNSYGWAIIVFTIIVRVILLPLNAISIRSTTKMQGIQPQINELRKKYPGRDTESRTLLQQETNKLYKEAGVNPYTGCLPVLIQLPVMYALYGAILRTPQLQTGRFLWMDLSKPDPYYIMPILAMVFTFLSTYISQLATPKSAQNGMTKVMTYGMAIMVGVMALSFQSAITLYWVISNLFQAVQTFILQNPIKFKREQEAKAEAERERKRKIRKTYKRLGRKKR</sequence>
<organism evidence="16 17">
    <name type="scientific">Lactobacillus gallinarum</name>
    <dbReference type="NCBI Taxonomy" id="52242"/>
    <lineage>
        <taxon>Bacteria</taxon>
        <taxon>Bacillati</taxon>
        <taxon>Bacillota</taxon>
        <taxon>Bacilli</taxon>
        <taxon>Lactobacillales</taxon>
        <taxon>Lactobacillaceae</taxon>
        <taxon>Lactobacillus</taxon>
    </lineage>
</organism>